<dbReference type="Proteomes" id="UP001595722">
    <property type="component" value="Unassembled WGS sequence"/>
</dbReference>
<accession>A0ABV7VPV1</accession>
<dbReference type="SUPFAM" id="SSF51316">
    <property type="entry name" value="Mss4-like"/>
    <property type="match status" value="1"/>
</dbReference>
<sequence>MPAANYHSGSCLCGAVAFEIHGCFEQFYLCHCQHCRKDTGSAHAANLFSTTARLSWLKGEELYRVYTLPGSAHSKQFCINCGSALPGLQLDGRLLVVPAGSLDTPLRQTADAHLFMQSRAEWDNQLEQAEKKARLP</sequence>
<dbReference type="RefSeq" id="WP_376864282.1">
    <property type="nucleotide sequence ID" value="NZ_JBHRYB010000001.1"/>
</dbReference>
<comment type="caution">
    <text evidence="6">The sequence shown here is derived from an EMBL/GenBank/DDBJ whole genome shotgun (WGS) entry which is preliminary data.</text>
</comment>
<dbReference type="PROSITE" id="PS51891">
    <property type="entry name" value="CENP_V_GFA"/>
    <property type="match status" value="1"/>
</dbReference>
<dbReference type="InterPro" id="IPR011057">
    <property type="entry name" value="Mss4-like_sf"/>
</dbReference>
<keyword evidence="4" id="KW-0456">Lyase</keyword>
<dbReference type="PANTHER" id="PTHR33337:SF40">
    <property type="entry name" value="CENP-V_GFA DOMAIN-CONTAINING PROTEIN-RELATED"/>
    <property type="match status" value="1"/>
</dbReference>
<organism evidence="6 7">
    <name type="scientific">Bacterioplanoides pacificum</name>
    <dbReference type="NCBI Taxonomy" id="1171596"/>
    <lineage>
        <taxon>Bacteria</taxon>
        <taxon>Pseudomonadati</taxon>
        <taxon>Pseudomonadota</taxon>
        <taxon>Gammaproteobacteria</taxon>
        <taxon>Oceanospirillales</taxon>
        <taxon>Oceanospirillaceae</taxon>
        <taxon>Bacterioplanoides</taxon>
    </lineage>
</organism>
<evidence type="ECO:0000313" key="6">
    <source>
        <dbReference type="EMBL" id="MFC3678732.1"/>
    </source>
</evidence>
<evidence type="ECO:0000259" key="5">
    <source>
        <dbReference type="PROSITE" id="PS51891"/>
    </source>
</evidence>
<dbReference type="Pfam" id="PF04828">
    <property type="entry name" value="GFA"/>
    <property type="match status" value="1"/>
</dbReference>
<dbReference type="EMBL" id="JBHRYB010000001">
    <property type="protein sequence ID" value="MFC3678732.1"/>
    <property type="molecule type" value="Genomic_DNA"/>
</dbReference>
<dbReference type="Gene3D" id="3.90.1590.10">
    <property type="entry name" value="glutathione-dependent formaldehyde- activating enzyme (gfa)"/>
    <property type="match status" value="1"/>
</dbReference>
<evidence type="ECO:0000256" key="2">
    <source>
        <dbReference type="ARBA" id="ARBA00022723"/>
    </source>
</evidence>
<evidence type="ECO:0000256" key="1">
    <source>
        <dbReference type="ARBA" id="ARBA00005495"/>
    </source>
</evidence>
<keyword evidence="2" id="KW-0479">Metal-binding</keyword>
<keyword evidence="7" id="KW-1185">Reference proteome</keyword>
<comment type="similarity">
    <text evidence="1">Belongs to the Gfa family.</text>
</comment>
<dbReference type="InterPro" id="IPR006913">
    <property type="entry name" value="CENP-V/GFA"/>
</dbReference>
<reference evidence="7" key="1">
    <citation type="journal article" date="2019" name="Int. J. Syst. Evol. Microbiol.">
        <title>The Global Catalogue of Microorganisms (GCM) 10K type strain sequencing project: providing services to taxonomists for standard genome sequencing and annotation.</title>
        <authorList>
            <consortium name="The Broad Institute Genomics Platform"/>
            <consortium name="The Broad Institute Genome Sequencing Center for Infectious Disease"/>
            <person name="Wu L."/>
            <person name="Ma J."/>
        </authorList>
    </citation>
    <scope>NUCLEOTIDE SEQUENCE [LARGE SCALE GENOMIC DNA]</scope>
    <source>
        <strain evidence="7">KCTC 42424</strain>
    </source>
</reference>
<dbReference type="PANTHER" id="PTHR33337">
    <property type="entry name" value="GFA DOMAIN-CONTAINING PROTEIN"/>
    <property type="match status" value="1"/>
</dbReference>
<proteinExistence type="inferred from homology"/>
<feature type="domain" description="CENP-V/GFA" evidence="5">
    <location>
        <begin position="7"/>
        <end position="123"/>
    </location>
</feature>
<gene>
    <name evidence="6" type="ORF">ACFOMG_01235</name>
</gene>
<evidence type="ECO:0000256" key="4">
    <source>
        <dbReference type="ARBA" id="ARBA00023239"/>
    </source>
</evidence>
<evidence type="ECO:0000313" key="7">
    <source>
        <dbReference type="Proteomes" id="UP001595722"/>
    </source>
</evidence>
<name>A0ABV7VPV1_9GAMM</name>
<keyword evidence="3" id="KW-0862">Zinc</keyword>
<evidence type="ECO:0000256" key="3">
    <source>
        <dbReference type="ARBA" id="ARBA00022833"/>
    </source>
</evidence>
<protein>
    <submittedName>
        <fullName evidence="6">GFA family protein</fullName>
    </submittedName>
</protein>